<keyword evidence="7 10" id="KW-0472">Membrane</keyword>
<dbReference type="HAMAP" id="MF_01043">
    <property type="entry name" value="PlsY"/>
    <property type="match status" value="1"/>
</dbReference>
<evidence type="ECO:0000256" key="4">
    <source>
        <dbReference type="ARBA" id="ARBA00022692"/>
    </source>
</evidence>
<organism evidence="11 12">
    <name type="scientific">Jeotgalibacillus salarius</name>
    <dbReference type="NCBI Taxonomy" id="546023"/>
    <lineage>
        <taxon>Bacteria</taxon>
        <taxon>Bacillati</taxon>
        <taxon>Bacillota</taxon>
        <taxon>Bacilli</taxon>
        <taxon>Bacillales</taxon>
        <taxon>Caryophanaceae</taxon>
        <taxon>Jeotgalibacillus</taxon>
    </lineage>
</organism>
<dbReference type="PANTHER" id="PTHR30309">
    <property type="entry name" value="INNER MEMBRANE PROTEIN YGIH"/>
    <property type="match status" value="1"/>
</dbReference>
<dbReference type="Proteomes" id="UP000297776">
    <property type="component" value="Unassembled WGS sequence"/>
</dbReference>
<dbReference type="GO" id="GO:0008654">
    <property type="term" value="P:phospholipid biosynthetic process"/>
    <property type="evidence" value="ECO:0007669"/>
    <property type="project" value="UniProtKB-UniRule"/>
</dbReference>
<dbReference type="AlphaFoldDB" id="A0A4Y8LHM4"/>
<protein>
    <recommendedName>
        <fullName evidence="10">Glycerol-3-phosphate acyltransferase</fullName>
    </recommendedName>
    <alternativeName>
        <fullName evidence="10">Acyl-PO4 G3P acyltransferase</fullName>
    </alternativeName>
    <alternativeName>
        <fullName evidence="10">Acyl-phosphate--glycerol-3-phosphate acyltransferase</fullName>
    </alternativeName>
    <alternativeName>
        <fullName evidence="10">G3P acyltransferase</fullName>
        <shortName evidence="10">GPAT</shortName>
        <ecNumber evidence="10">2.3.1.275</ecNumber>
    </alternativeName>
    <alternativeName>
        <fullName evidence="10">Lysophosphatidic acid synthase</fullName>
        <shortName evidence="10">LPA synthase</shortName>
    </alternativeName>
</protein>
<comment type="pathway">
    <text evidence="10">Lipid metabolism; phospholipid metabolism.</text>
</comment>
<evidence type="ECO:0000256" key="6">
    <source>
        <dbReference type="ARBA" id="ARBA00023098"/>
    </source>
</evidence>
<dbReference type="PANTHER" id="PTHR30309:SF0">
    <property type="entry name" value="GLYCEROL-3-PHOSPHATE ACYLTRANSFERASE-RELATED"/>
    <property type="match status" value="1"/>
</dbReference>
<evidence type="ECO:0000256" key="9">
    <source>
        <dbReference type="ARBA" id="ARBA00023264"/>
    </source>
</evidence>
<evidence type="ECO:0000256" key="1">
    <source>
        <dbReference type="ARBA" id="ARBA00022475"/>
    </source>
</evidence>
<dbReference type="InterPro" id="IPR003811">
    <property type="entry name" value="G3P_acylTferase_PlsY"/>
</dbReference>
<evidence type="ECO:0000256" key="5">
    <source>
        <dbReference type="ARBA" id="ARBA00022989"/>
    </source>
</evidence>
<dbReference type="SMART" id="SM01207">
    <property type="entry name" value="G3P_acyltransf"/>
    <property type="match status" value="1"/>
</dbReference>
<name>A0A4Y8LHM4_9BACL</name>
<accession>A0A4Y8LHM4</accession>
<keyword evidence="5 10" id="KW-1133">Transmembrane helix</keyword>
<comment type="similarity">
    <text evidence="10">Belongs to the PlsY family.</text>
</comment>
<evidence type="ECO:0000256" key="8">
    <source>
        <dbReference type="ARBA" id="ARBA00023209"/>
    </source>
</evidence>
<comment type="caution">
    <text evidence="11">The sequence shown here is derived from an EMBL/GenBank/DDBJ whole genome shotgun (WGS) entry which is preliminary data.</text>
</comment>
<feature type="transmembrane region" description="Helical" evidence="10">
    <location>
        <begin position="12"/>
        <end position="34"/>
    </location>
</feature>
<gene>
    <name evidence="10" type="primary">plsY</name>
    <name evidence="11" type="ORF">E2626_06555</name>
</gene>
<keyword evidence="11" id="KW-0012">Acyltransferase</keyword>
<evidence type="ECO:0000256" key="3">
    <source>
        <dbReference type="ARBA" id="ARBA00022679"/>
    </source>
</evidence>
<dbReference type="OrthoDB" id="9777124at2"/>
<comment type="subunit">
    <text evidence="10">Probably interacts with PlsX.</text>
</comment>
<comment type="function">
    <text evidence="10">Catalyzes the transfer of an acyl group from acyl-phosphate (acyl-PO(4)) to glycerol-3-phosphate (G3P) to form lysophosphatidic acid (LPA). This enzyme utilizes acyl-phosphate as fatty acyl donor, but not acyl-CoA or acyl-ACP.</text>
</comment>
<keyword evidence="8 10" id="KW-0594">Phospholipid biosynthesis</keyword>
<keyword evidence="4 10" id="KW-0812">Transmembrane</keyword>
<dbReference type="EC" id="2.3.1.275" evidence="10"/>
<dbReference type="GO" id="GO:0043772">
    <property type="term" value="F:acyl-phosphate glycerol-3-phosphate acyltransferase activity"/>
    <property type="evidence" value="ECO:0007669"/>
    <property type="project" value="UniProtKB-UniRule"/>
</dbReference>
<keyword evidence="2 10" id="KW-0444">Lipid biosynthesis</keyword>
<keyword evidence="12" id="KW-1185">Reference proteome</keyword>
<dbReference type="EMBL" id="SORX01000003">
    <property type="protein sequence ID" value="TFE02234.1"/>
    <property type="molecule type" value="Genomic_DNA"/>
</dbReference>
<evidence type="ECO:0000313" key="12">
    <source>
        <dbReference type="Proteomes" id="UP000297776"/>
    </source>
</evidence>
<reference evidence="11 12" key="1">
    <citation type="submission" date="2019-03" db="EMBL/GenBank/DDBJ databases">
        <authorList>
            <person name="Yang Y."/>
        </authorList>
    </citation>
    <scope>NUCLEOTIDE SEQUENCE [LARGE SCALE GENOMIC DNA]</scope>
    <source>
        <strain evidence="11 12">ASL-1</strain>
    </source>
</reference>
<evidence type="ECO:0000256" key="10">
    <source>
        <dbReference type="HAMAP-Rule" id="MF_01043"/>
    </source>
</evidence>
<keyword evidence="1 10" id="KW-1003">Cell membrane</keyword>
<feature type="transmembrane region" description="Helical" evidence="10">
    <location>
        <begin position="120"/>
        <end position="148"/>
    </location>
</feature>
<keyword evidence="6 10" id="KW-0443">Lipid metabolism</keyword>
<proteinExistence type="inferred from homology"/>
<evidence type="ECO:0000256" key="2">
    <source>
        <dbReference type="ARBA" id="ARBA00022516"/>
    </source>
</evidence>
<dbReference type="Pfam" id="PF02660">
    <property type="entry name" value="G3P_acyltransf"/>
    <property type="match status" value="1"/>
</dbReference>
<dbReference type="GO" id="GO:0005886">
    <property type="term" value="C:plasma membrane"/>
    <property type="evidence" value="ECO:0007669"/>
    <property type="project" value="UniProtKB-SubCell"/>
</dbReference>
<dbReference type="UniPathway" id="UPA00085"/>
<comment type="subcellular location">
    <subcellularLocation>
        <location evidence="10">Cell membrane</location>
        <topology evidence="10">Multi-pass membrane protein</topology>
    </subcellularLocation>
</comment>
<feature type="transmembrane region" description="Helical" evidence="10">
    <location>
        <begin position="65"/>
        <end position="87"/>
    </location>
</feature>
<feature type="transmembrane region" description="Helical" evidence="10">
    <location>
        <begin position="93"/>
        <end position="113"/>
    </location>
</feature>
<evidence type="ECO:0000256" key="7">
    <source>
        <dbReference type="ARBA" id="ARBA00023136"/>
    </source>
</evidence>
<feature type="transmembrane region" description="Helical" evidence="10">
    <location>
        <begin position="168"/>
        <end position="189"/>
    </location>
</feature>
<keyword evidence="9 10" id="KW-1208">Phospholipid metabolism</keyword>
<keyword evidence="3 10" id="KW-0808">Transferase</keyword>
<sequence length="192" mass="20892">MSIYSTSLGLNAMILLFSAILPYLLGSFNGAYIVTKLFKKQDIRTLESGNAGATNAGRVLGKKGFLLTVFIDAVKTWIALWIITIWFGGLEWAIFSGILFVLLGHLFPLYLQFKGGKGIVVYLAGALWLEPLTLAAAAIAMGLCYGFSRRYTISGFFAIAMVPVTLFLSYGLTIVSVGMSLAFIALLFVHKK</sequence>
<evidence type="ECO:0000313" key="11">
    <source>
        <dbReference type="EMBL" id="TFE02234.1"/>
    </source>
</evidence>
<comment type="catalytic activity">
    <reaction evidence="10">
        <text>an acyl phosphate + sn-glycerol 3-phosphate = a 1-acyl-sn-glycero-3-phosphate + phosphate</text>
        <dbReference type="Rhea" id="RHEA:34075"/>
        <dbReference type="ChEBI" id="CHEBI:43474"/>
        <dbReference type="ChEBI" id="CHEBI:57597"/>
        <dbReference type="ChEBI" id="CHEBI:57970"/>
        <dbReference type="ChEBI" id="CHEBI:59918"/>
        <dbReference type="EC" id="2.3.1.275"/>
    </reaction>
</comment>